<dbReference type="PANTHER" id="PTHR30231">
    <property type="entry name" value="DNA POLYMERASE III SUBUNIT EPSILON"/>
    <property type="match status" value="1"/>
</dbReference>
<dbReference type="CDD" id="cd06127">
    <property type="entry name" value="DEDDh"/>
    <property type="match status" value="1"/>
</dbReference>
<evidence type="ECO:0000256" key="3">
    <source>
        <dbReference type="ARBA" id="ARBA00022839"/>
    </source>
</evidence>
<dbReference type="Pfam" id="PF00929">
    <property type="entry name" value="RNase_T"/>
    <property type="match status" value="1"/>
</dbReference>
<dbReference type="InterPro" id="IPR012337">
    <property type="entry name" value="RNaseH-like_sf"/>
</dbReference>
<organism evidence="5">
    <name type="scientific">freshwater metagenome</name>
    <dbReference type="NCBI Taxonomy" id="449393"/>
    <lineage>
        <taxon>unclassified sequences</taxon>
        <taxon>metagenomes</taxon>
        <taxon>ecological metagenomes</taxon>
    </lineage>
</organism>
<dbReference type="GO" id="GO:0003676">
    <property type="term" value="F:nucleic acid binding"/>
    <property type="evidence" value="ECO:0007669"/>
    <property type="project" value="InterPro"/>
</dbReference>
<dbReference type="InterPro" id="IPR036397">
    <property type="entry name" value="RNaseH_sf"/>
</dbReference>
<protein>
    <submittedName>
        <fullName evidence="5">Unannotated protein</fullName>
    </submittedName>
</protein>
<proteinExistence type="predicted"/>
<keyword evidence="1" id="KW-0540">Nuclease</keyword>
<accession>A0A6J6CF19</accession>
<keyword evidence="2" id="KW-0378">Hydrolase</keyword>
<sequence length="246" mass="27148">MNQELDINFEPDLPEWAKQIAVFDLETTGLVLSEARIVSACALELDHRGEVLGKNLEWLANPGIPIPIEASSVHGITTEIAQQKGAPANEVVAEIIETLTGFFSRGLPVVAYNAPYDFTILHYEALRYGLEPLKLGSVIDPLVIDKYKDKYRKGKRRLENAAEFYKVKLSDAHNATADAIAAGQVAQAIARRFAADLPESLGALHANQAIWSQELDADFEAYMKRSVNPDYKAVRGWPLKLDSEAS</sequence>
<dbReference type="NCBIfam" id="NF005927">
    <property type="entry name" value="PRK07942.1"/>
    <property type="match status" value="1"/>
</dbReference>
<name>A0A6J6CF19_9ZZZZ</name>
<feature type="domain" description="Exonuclease" evidence="4">
    <location>
        <begin position="19"/>
        <end position="195"/>
    </location>
</feature>
<dbReference type="PANTHER" id="PTHR30231:SF4">
    <property type="entry name" value="PROTEIN NEN2"/>
    <property type="match status" value="1"/>
</dbReference>
<keyword evidence="3" id="KW-0269">Exonuclease</keyword>
<dbReference type="EMBL" id="CAEZSZ010000011">
    <property type="protein sequence ID" value="CAB4549876.1"/>
    <property type="molecule type" value="Genomic_DNA"/>
</dbReference>
<reference evidence="5" key="1">
    <citation type="submission" date="2020-05" db="EMBL/GenBank/DDBJ databases">
        <authorList>
            <person name="Chiriac C."/>
            <person name="Salcher M."/>
            <person name="Ghai R."/>
            <person name="Kavagutti S V."/>
        </authorList>
    </citation>
    <scope>NUCLEOTIDE SEQUENCE</scope>
</reference>
<dbReference type="AlphaFoldDB" id="A0A6J6CF19"/>
<dbReference type="Gene3D" id="3.30.420.10">
    <property type="entry name" value="Ribonuclease H-like superfamily/Ribonuclease H"/>
    <property type="match status" value="1"/>
</dbReference>
<gene>
    <name evidence="5" type="ORF">UFOPK1561_00197</name>
</gene>
<evidence type="ECO:0000259" key="4">
    <source>
        <dbReference type="SMART" id="SM00479"/>
    </source>
</evidence>
<dbReference type="GO" id="GO:0005829">
    <property type="term" value="C:cytosol"/>
    <property type="evidence" value="ECO:0007669"/>
    <property type="project" value="TreeGrafter"/>
</dbReference>
<evidence type="ECO:0000313" key="5">
    <source>
        <dbReference type="EMBL" id="CAB4549876.1"/>
    </source>
</evidence>
<dbReference type="SMART" id="SM00479">
    <property type="entry name" value="EXOIII"/>
    <property type="match status" value="1"/>
</dbReference>
<dbReference type="GO" id="GO:0008408">
    <property type="term" value="F:3'-5' exonuclease activity"/>
    <property type="evidence" value="ECO:0007669"/>
    <property type="project" value="TreeGrafter"/>
</dbReference>
<evidence type="ECO:0000256" key="1">
    <source>
        <dbReference type="ARBA" id="ARBA00022722"/>
    </source>
</evidence>
<evidence type="ECO:0000256" key="2">
    <source>
        <dbReference type="ARBA" id="ARBA00022801"/>
    </source>
</evidence>
<dbReference type="InterPro" id="IPR013520">
    <property type="entry name" value="Ribonucl_H"/>
</dbReference>
<dbReference type="SUPFAM" id="SSF53098">
    <property type="entry name" value="Ribonuclease H-like"/>
    <property type="match status" value="1"/>
</dbReference>